<dbReference type="RefSeq" id="WP_187528721.1">
    <property type="nucleotide sequence ID" value="NZ_CP060724.1"/>
</dbReference>
<keyword evidence="1" id="KW-1133">Transmembrane helix</keyword>
<proteinExistence type="predicted"/>
<reference evidence="2 3" key="1">
    <citation type="submission" date="2020-08" db="EMBL/GenBank/DDBJ databases">
        <title>Genome sequence of Weissella diestrammenae KACC 16890T.</title>
        <authorList>
            <person name="Hyun D.-W."/>
            <person name="Bae J.-W."/>
        </authorList>
    </citation>
    <scope>NUCLEOTIDE SEQUENCE [LARGE SCALE GENOMIC DNA]</scope>
    <source>
        <strain evidence="2 3">KACC 16890</strain>
    </source>
</reference>
<keyword evidence="1" id="KW-0472">Membrane</keyword>
<dbReference type="InterPro" id="IPR036166">
    <property type="entry name" value="YxeA-like_sf"/>
</dbReference>
<evidence type="ECO:0000313" key="3">
    <source>
        <dbReference type="Proteomes" id="UP000515800"/>
    </source>
</evidence>
<name>A0A7G9T461_9LACO</name>
<dbReference type="KEGG" id="wdi:H9L19_05675"/>
<accession>A0A7G9T461</accession>
<keyword evidence="3" id="KW-1185">Reference proteome</keyword>
<evidence type="ECO:0000313" key="2">
    <source>
        <dbReference type="EMBL" id="QNN74886.1"/>
    </source>
</evidence>
<dbReference type="Pfam" id="PF06486">
    <property type="entry name" value="DUF1093"/>
    <property type="match status" value="1"/>
</dbReference>
<dbReference type="Proteomes" id="UP000515800">
    <property type="component" value="Chromosome"/>
</dbReference>
<organism evidence="2 3">
    <name type="scientific">Weissella diestrammenae</name>
    <dbReference type="NCBI Taxonomy" id="1162633"/>
    <lineage>
        <taxon>Bacteria</taxon>
        <taxon>Bacillati</taxon>
        <taxon>Bacillota</taxon>
        <taxon>Bacilli</taxon>
        <taxon>Lactobacillales</taxon>
        <taxon>Lactobacillaceae</taxon>
        <taxon>Weissella</taxon>
    </lineage>
</organism>
<sequence length="124" mass="14023">MKRLRLGVVIIIVSVLGIFGYHYYSETYAATTAYARIGQTIPQKKVAKDDSGKEITGIYVYEYQMKYVTKNGEKRTVQTDVMGTDPKPFQPGKIIQAEVSQKRVVKGPSYINESKVDQKILNQI</sequence>
<dbReference type="Gene3D" id="2.40.50.480">
    <property type="match status" value="1"/>
</dbReference>
<dbReference type="AlphaFoldDB" id="A0A7G9T461"/>
<gene>
    <name evidence="2" type="ORF">H9L19_05675</name>
</gene>
<dbReference type="SUPFAM" id="SSF159121">
    <property type="entry name" value="BC4932-like"/>
    <property type="match status" value="1"/>
</dbReference>
<feature type="transmembrane region" description="Helical" evidence="1">
    <location>
        <begin position="7"/>
        <end position="24"/>
    </location>
</feature>
<keyword evidence="1" id="KW-0812">Transmembrane</keyword>
<protein>
    <submittedName>
        <fullName evidence="2">DUF1093 domain-containing protein</fullName>
    </submittedName>
</protein>
<dbReference type="InterPro" id="IPR006542">
    <property type="entry name" value="DUF1093"/>
</dbReference>
<dbReference type="EMBL" id="CP060724">
    <property type="protein sequence ID" value="QNN74886.1"/>
    <property type="molecule type" value="Genomic_DNA"/>
</dbReference>
<evidence type="ECO:0000256" key="1">
    <source>
        <dbReference type="SAM" id="Phobius"/>
    </source>
</evidence>